<evidence type="ECO:0000256" key="2">
    <source>
        <dbReference type="ARBA" id="ARBA00022801"/>
    </source>
</evidence>
<evidence type="ECO:0000313" key="6">
    <source>
        <dbReference type="Proteomes" id="UP000323144"/>
    </source>
</evidence>
<organism evidence="5 6">
    <name type="scientific">Spiroplasma chinense</name>
    <dbReference type="NCBI Taxonomy" id="216932"/>
    <lineage>
        <taxon>Bacteria</taxon>
        <taxon>Bacillati</taxon>
        <taxon>Mycoplasmatota</taxon>
        <taxon>Mollicutes</taxon>
        <taxon>Entomoplasmatales</taxon>
        <taxon>Spiroplasmataceae</taxon>
        <taxon>Spiroplasma</taxon>
    </lineage>
</organism>
<sequence length="453" mass="53399">MLKFPKDFQIGASMSAMQTEGKGITPIGELAFDKYFKEHPELFFEGVGPDITSDITRHYKDDLKMFGQIGLESIRTGFSWARLFPDGKTLNQEAVDFYHDYIKEYKRNNIKLFMTLFHFDMPLWAHEKGGWESREVIDSFVKYANFVFTEYKDSVDYYVTFNEPLVPVYEGYLNDKHYPAINDPKAAVEQAFGIFLAHSKVLLEFRKHNLKAPIGVVYNWNYTYAFSQSKEDIEASKIYDAYVNRGPLNIMYNGTFDPILFKTLDEFGMLPTYTNEEIEIIKKTKIDFLGVNYYFPCRVKTVECKDPRWIMDCMKIEIPSDAKINPHRGWEIYPEALYEMGMEIKEKFNNIPWYIAENGMGVENEERFRDETGIIQDDYRIEFLNDHLTQIHRAVEEGSNCFGYHLWAAIDCWSFRNAYKNRYGLVEVNLKDQSRKFKKSASWYKELIENKFK</sequence>
<dbReference type="GO" id="GO:0005829">
    <property type="term" value="C:cytosol"/>
    <property type="evidence" value="ECO:0007669"/>
    <property type="project" value="TreeGrafter"/>
</dbReference>
<dbReference type="AlphaFoldDB" id="A0A5B9Y4V7"/>
<evidence type="ECO:0000256" key="3">
    <source>
        <dbReference type="ARBA" id="ARBA00023295"/>
    </source>
</evidence>
<keyword evidence="3" id="KW-0326">Glycosidase</keyword>
<proteinExistence type="inferred from homology"/>
<dbReference type="EMBL" id="CP043026">
    <property type="protein sequence ID" value="QEH61990.1"/>
    <property type="molecule type" value="Genomic_DNA"/>
</dbReference>
<dbReference type="KEGG" id="schi:SCHIN_v1c07950"/>
<dbReference type="PANTHER" id="PTHR10353:SF139">
    <property type="entry name" value="6-PHOSPHO-BETA-GLUCOSIDASE GMUD"/>
    <property type="match status" value="1"/>
</dbReference>
<evidence type="ECO:0000256" key="1">
    <source>
        <dbReference type="ARBA" id="ARBA00010838"/>
    </source>
</evidence>
<dbReference type="RefSeq" id="WP_166508363.1">
    <property type="nucleotide sequence ID" value="NZ_CP043026.1"/>
</dbReference>
<gene>
    <name evidence="5" type="primary">bglA</name>
    <name evidence="5" type="ORF">SCHIN_v1c07950</name>
</gene>
<dbReference type="FunFam" id="3.20.20.80:FF:000004">
    <property type="entry name" value="Beta-glucosidase 6-phospho-beta-glucosidase"/>
    <property type="match status" value="1"/>
</dbReference>
<dbReference type="PANTHER" id="PTHR10353">
    <property type="entry name" value="GLYCOSYL HYDROLASE"/>
    <property type="match status" value="1"/>
</dbReference>
<dbReference type="PRINTS" id="PR00131">
    <property type="entry name" value="GLHYDRLASE1"/>
</dbReference>
<dbReference type="Proteomes" id="UP000323144">
    <property type="component" value="Chromosome"/>
</dbReference>
<dbReference type="SUPFAM" id="SSF51445">
    <property type="entry name" value="(Trans)glycosidases"/>
    <property type="match status" value="1"/>
</dbReference>
<keyword evidence="6" id="KW-1185">Reference proteome</keyword>
<dbReference type="GO" id="GO:0008422">
    <property type="term" value="F:beta-glucosidase activity"/>
    <property type="evidence" value="ECO:0007669"/>
    <property type="project" value="TreeGrafter"/>
</dbReference>
<dbReference type="Pfam" id="PF00232">
    <property type="entry name" value="Glyco_hydro_1"/>
    <property type="match status" value="1"/>
</dbReference>
<evidence type="ECO:0000256" key="4">
    <source>
        <dbReference type="RuleBase" id="RU003690"/>
    </source>
</evidence>
<name>A0A5B9Y4V7_9MOLU</name>
<evidence type="ECO:0000313" key="5">
    <source>
        <dbReference type="EMBL" id="QEH61990.1"/>
    </source>
</evidence>
<protein>
    <submittedName>
        <fullName evidence="5">6-phospho-beta-glucosidase</fullName>
    </submittedName>
</protein>
<accession>A0A5B9Y4V7</accession>
<keyword evidence="2" id="KW-0378">Hydrolase</keyword>
<comment type="similarity">
    <text evidence="1 4">Belongs to the glycosyl hydrolase 1 family.</text>
</comment>
<dbReference type="InterPro" id="IPR017853">
    <property type="entry name" value="GH"/>
</dbReference>
<dbReference type="GO" id="GO:0016052">
    <property type="term" value="P:carbohydrate catabolic process"/>
    <property type="evidence" value="ECO:0007669"/>
    <property type="project" value="TreeGrafter"/>
</dbReference>
<reference evidence="5 6" key="1">
    <citation type="submission" date="2019-08" db="EMBL/GenBank/DDBJ databases">
        <title>Complete genome sequence of Spiroplasma chinense CCH (DSM 19755).</title>
        <authorList>
            <person name="Shen H.-Y."/>
            <person name="Lin Y.-C."/>
            <person name="Chou L."/>
            <person name="Kuo C.-H."/>
        </authorList>
    </citation>
    <scope>NUCLEOTIDE SEQUENCE [LARGE SCALE GENOMIC DNA]</scope>
    <source>
        <strain evidence="5 6">CCH</strain>
    </source>
</reference>
<dbReference type="Gene3D" id="3.20.20.80">
    <property type="entry name" value="Glycosidases"/>
    <property type="match status" value="1"/>
</dbReference>
<dbReference type="InterPro" id="IPR001360">
    <property type="entry name" value="Glyco_hydro_1"/>
</dbReference>